<dbReference type="Pfam" id="PF14908">
    <property type="entry name" value="HU-CCDC81_euk_1"/>
    <property type="match status" value="1"/>
</dbReference>
<evidence type="ECO:0000256" key="2">
    <source>
        <dbReference type="SAM" id="MobiDB-lite"/>
    </source>
</evidence>
<evidence type="ECO:0000259" key="4">
    <source>
        <dbReference type="Pfam" id="PF18289"/>
    </source>
</evidence>
<accession>A0A9R0AW00</accession>
<evidence type="ECO:0000256" key="1">
    <source>
        <dbReference type="SAM" id="Coils"/>
    </source>
</evidence>
<name>A0A9R0AW00_CYPCA</name>
<dbReference type="GO" id="GO:0005815">
    <property type="term" value="C:microtubule organizing center"/>
    <property type="evidence" value="ECO:0007669"/>
    <property type="project" value="TreeGrafter"/>
</dbReference>
<evidence type="ECO:0000259" key="3">
    <source>
        <dbReference type="Pfam" id="PF14908"/>
    </source>
</evidence>
<dbReference type="RefSeq" id="XP_042610491.1">
    <property type="nucleotide sequence ID" value="XM_042754557.1"/>
</dbReference>
<dbReference type="GeneID" id="109094039"/>
<reference evidence="5" key="1">
    <citation type="submission" date="2025-08" db="UniProtKB">
        <authorList>
            <consortium name="RefSeq"/>
        </authorList>
    </citation>
    <scope>IDENTIFICATION</scope>
    <source>
        <tissue evidence="5">Muscle</tissue>
    </source>
</reference>
<gene>
    <name evidence="5" type="primary">LOC109094039</name>
</gene>
<dbReference type="AlphaFoldDB" id="A0A9R0AW00"/>
<evidence type="ECO:0000313" key="5">
    <source>
        <dbReference type="RefSeq" id="XP_042610491.1"/>
    </source>
</evidence>
<dbReference type="PANTHER" id="PTHR14362:SF2">
    <property type="entry name" value="COILED-COIL DOMAIN-CONTAINING PROTEIN 81"/>
    <property type="match status" value="1"/>
</dbReference>
<protein>
    <submittedName>
        <fullName evidence="5">Coiled-coil domain-containing protein 81-like isoform X1</fullName>
    </submittedName>
</protein>
<dbReference type="InterPro" id="IPR040673">
    <property type="entry name" value="CCDC81_HU_dom_2"/>
</dbReference>
<feature type="domain" description="CCDC81 HU" evidence="3">
    <location>
        <begin position="7"/>
        <end position="89"/>
    </location>
</feature>
<dbReference type="InterPro" id="IPR028034">
    <property type="entry name" value="HU-CCDC81"/>
</dbReference>
<proteinExistence type="predicted"/>
<dbReference type="Proteomes" id="UP001155660">
    <property type="component" value="Chromosome A1"/>
</dbReference>
<feature type="compositionally biased region" description="Polar residues" evidence="2">
    <location>
        <begin position="176"/>
        <end position="191"/>
    </location>
</feature>
<organism evidence="5">
    <name type="scientific">Cyprinus carpio</name>
    <name type="common">Common carp</name>
    <dbReference type="NCBI Taxonomy" id="7962"/>
    <lineage>
        <taxon>Eukaryota</taxon>
        <taxon>Metazoa</taxon>
        <taxon>Chordata</taxon>
        <taxon>Craniata</taxon>
        <taxon>Vertebrata</taxon>
        <taxon>Euteleostomi</taxon>
        <taxon>Actinopterygii</taxon>
        <taxon>Neopterygii</taxon>
        <taxon>Teleostei</taxon>
        <taxon>Ostariophysi</taxon>
        <taxon>Cypriniformes</taxon>
        <taxon>Cyprinidae</taxon>
        <taxon>Cyprininae</taxon>
        <taxon>Cyprinus</taxon>
    </lineage>
</organism>
<keyword evidence="1" id="KW-0175">Coiled coil</keyword>
<feature type="region of interest" description="Disordered" evidence="2">
    <location>
        <begin position="176"/>
        <end position="200"/>
    </location>
</feature>
<dbReference type="InterPro" id="IPR026295">
    <property type="entry name" value="CCD81"/>
</dbReference>
<dbReference type="Pfam" id="PF18289">
    <property type="entry name" value="HU-CCDC81_euk_2"/>
    <property type="match status" value="1"/>
</dbReference>
<dbReference type="OrthoDB" id="125906at2759"/>
<dbReference type="PANTHER" id="PTHR14362">
    <property type="entry name" value="COILED-COIL DOMAIN-CONTAINING PROTEIN 81"/>
    <property type="match status" value="1"/>
</dbReference>
<sequence length="644" mass="75038">MMVQIAISEYERNHLSTLSRLSDDDIDHIWSRVSSFIEKQMFMRKGVYIFGLGTFTFCQQKLNLGSKHILIQRPIFILSEKLSQYYGFKQIKQLATDVPVVPLNFSALSAESPYKRDIVEGCVRETVHLLLRAASTRQSVFHTFPGIGILTFRESRVKVLFYPDFISALDSTGKLSSALTNRPETSKSSVSERLCNKPPRPATISGITIPRISAGEPLRKEPWTELSGFHQTDDDDDDLWENQQQADRATVIDLTDGLKDKRLSNTDRDGDVSWPPGGAINIMTVKRSATDVNLMCCDHRRAGQELCYVCMQRAQRNVPLYQSDERRKAEQEQERVLMLHEHQKDLLYFQKEEMDKQKKWEDSQKVAMFNLGVAEAQRNKKAAAYSQSHGSYIFAGRPCTPDRLPQQRHYMQELMQEAARRRQMQSQMQQEQQRVNKLHLLQLTEEIALKQSQQLHEKHEMAKKYRKALEAQMECRCSEISQCFDVQPVFGLMDSNPATLAEQRRRAQNIAEELINTANSRRREMLKKSLNEQKRGREIMQRDHKIMLEERIHHDEKLRLQRAMCEENWQRSADLKHQRDQEELNLRRFGGQTLTDQLGKYKRCSQCKCNTANCDNEDEQNNLTSVSFLYEVCELYIYLFNKYN</sequence>
<feature type="coiled-coil region" evidence="1">
    <location>
        <begin position="411"/>
        <end position="441"/>
    </location>
</feature>
<feature type="domain" description="CCDC81 HU" evidence="4">
    <location>
        <begin position="99"/>
        <end position="173"/>
    </location>
</feature>